<keyword evidence="3" id="KW-1185">Reference proteome</keyword>
<proteinExistence type="predicted"/>
<dbReference type="EMBL" id="JBHUFV010000020">
    <property type="protein sequence ID" value="MFD1932405.1"/>
    <property type="molecule type" value="Genomic_DNA"/>
</dbReference>
<accession>A0ABW4SS38</accession>
<feature type="compositionally biased region" description="Basic residues" evidence="1">
    <location>
        <begin position="51"/>
        <end position="70"/>
    </location>
</feature>
<evidence type="ECO:0000256" key="1">
    <source>
        <dbReference type="SAM" id="MobiDB-lite"/>
    </source>
</evidence>
<comment type="caution">
    <text evidence="2">The sequence shown here is derived from an EMBL/GenBank/DDBJ whole genome shotgun (WGS) entry which is preliminary data.</text>
</comment>
<feature type="region of interest" description="Disordered" evidence="1">
    <location>
        <begin position="49"/>
        <end position="70"/>
    </location>
</feature>
<evidence type="ECO:0000313" key="2">
    <source>
        <dbReference type="EMBL" id="MFD1932405.1"/>
    </source>
</evidence>
<dbReference type="Proteomes" id="UP001597368">
    <property type="component" value="Unassembled WGS sequence"/>
</dbReference>
<dbReference type="RefSeq" id="WP_379572465.1">
    <property type="nucleotide sequence ID" value="NZ_JBHUFV010000020.1"/>
</dbReference>
<sequence length="70" mass="7688">MRSSASAQDLPGSAFADRQDTILNVVFTGDPVTVNPVTGARDRIVVEASRRPVHRAGRHRRRARGTPHRS</sequence>
<name>A0ABW4SS38_9ACTN</name>
<gene>
    <name evidence="2" type="ORF">ACFSKW_13060</name>
</gene>
<evidence type="ECO:0000313" key="3">
    <source>
        <dbReference type="Proteomes" id="UP001597368"/>
    </source>
</evidence>
<organism evidence="2 3">
    <name type="scientific">Nonomuraea mangrovi</name>
    <dbReference type="NCBI Taxonomy" id="2316207"/>
    <lineage>
        <taxon>Bacteria</taxon>
        <taxon>Bacillati</taxon>
        <taxon>Actinomycetota</taxon>
        <taxon>Actinomycetes</taxon>
        <taxon>Streptosporangiales</taxon>
        <taxon>Streptosporangiaceae</taxon>
        <taxon>Nonomuraea</taxon>
    </lineage>
</organism>
<protein>
    <submittedName>
        <fullName evidence="2">Uncharacterized protein</fullName>
    </submittedName>
</protein>
<reference evidence="3" key="1">
    <citation type="journal article" date="2019" name="Int. J. Syst. Evol. Microbiol.">
        <title>The Global Catalogue of Microorganisms (GCM) 10K type strain sequencing project: providing services to taxonomists for standard genome sequencing and annotation.</title>
        <authorList>
            <consortium name="The Broad Institute Genomics Platform"/>
            <consortium name="The Broad Institute Genome Sequencing Center for Infectious Disease"/>
            <person name="Wu L."/>
            <person name="Ma J."/>
        </authorList>
    </citation>
    <scope>NUCLEOTIDE SEQUENCE [LARGE SCALE GENOMIC DNA]</scope>
    <source>
        <strain evidence="3">ICMP 6774ER</strain>
    </source>
</reference>